<dbReference type="AlphaFoldDB" id="A0A7W4UDL1"/>
<name>A0A7W4UDL1_9CELL</name>
<gene>
    <name evidence="2" type="ORF">FHR80_001126</name>
</gene>
<dbReference type="RefSeq" id="WP_183295210.1">
    <property type="nucleotide sequence ID" value="NZ_JACHVX010000002.1"/>
</dbReference>
<proteinExistence type="predicted"/>
<accession>A0A7W4UDL1</accession>
<dbReference type="Proteomes" id="UP000518206">
    <property type="component" value="Unassembled WGS sequence"/>
</dbReference>
<dbReference type="EMBL" id="JACHVX010000002">
    <property type="protein sequence ID" value="MBB2922214.1"/>
    <property type="molecule type" value="Genomic_DNA"/>
</dbReference>
<keyword evidence="1" id="KW-1133">Transmembrane helix</keyword>
<evidence type="ECO:0000256" key="1">
    <source>
        <dbReference type="SAM" id="Phobius"/>
    </source>
</evidence>
<comment type="caution">
    <text evidence="2">The sequence shown here is derived from an EMBL/GenBank/DDBJ whole genome shotgun (WGS) entry which is preliminary data.</text>
</comment>
<evidence type="ECO:0008006" key="4">
    <source>
        <dbReference type="Google" id="ProtNLM"/>
    </source>
</evidence>
<keyword evidence="1" id="KW-0812">Transmembrane</keyword>
<evidence type="ECO:0000313" key="2">
    <source>
        <dbReference type="EMBL" id="MBB2922214.1"/>
    </source>
</evidence>
<keyword evidence="1" id="KW-0472">Membrane</keyword>
<feature type="transmembrane region" description="Helical" evidence="1">
    <location>
        <begin position="78"/>
        <end position="98"/>
    </location>
</feature>
<sequence>MPQPARAQKRWARAHQVLLLSGVIGVAVAFLLAGAAGGAADLTPAGRLGPVELFSTAPGLALDAPRGTPAKAIALAQWYLAVGAATAACFLVSAVAWLQAQIPTR</sequence>
<reference evidence="2 3" key="2">
    <citation type="submission" date="2020-08" db="EMBL/GenBank/DDBJ databases">
        <authorList>
            <person name="Partida-Martinez L."/>
            <person name="Huntemann M."/>
            <person name="Clum A."/>
            <person name="Wang J."/>
            <person name="Palaniappan K."/>
            <person name="Ritter S."/>
            <person name="Chen I.-M."/>
            <person name="Stamatis D."/>
            <person name="Reddy T."/>
            <person name="O'Malley R."/>
            <person name="Daum C."/>
            <person name="Shapiro N."/>
            <person name="Ivanova N."/>
            <person name="Kyrpides N."/>
            <person name="Woyke T."/>
        </authorList>
    </citation>
    <scope>NUCLEOTIDE SEQUENCE [LARGE SCALE GENOMIC DNA]</scope>
    <source>
        <strain evidence="2 3">RAS26</strain>
    </source>
</reference>
<evidence type="ECO:0000313" key="3">
    <source>
        <dbReference type="Proteomes" id="UP000518206"/>
    </source>
</evidence>
<reference evidence="2 3" key="1">
    <citation type="submission" date="2020-08" db="EMBL/GenBank/DDBJ databases">
        <title>The Agave Microbiome: Exploring the role of microbial communities in plant adaptations to desert environments.</title>
        <authorList>
            <person name="Partida-Martinez L.P."/>
        </authorList>
    </citation>
    <scope>NUCLEOTIDE SEQUENCE [LARGE SCALE GENOMIC DNA]</scope>
    <source>
        <strain evidence="2 3">RAS26</strain>
    </source>
</reference>
<protein>
    <recommendedName>
        <fullName evidence="4">PDGLE domain-containing protein</fullName>
    </recommendedName>
</protein>
<organism evidence="2 3">
    <name type="scientific">Cellulomonas cellasea</name>
    <dbReference type="NCBI Taxonomy" id="43670"/>
    <lineage>
        <taxon>Bacteria</taxon>
        <taxon>Bacillati</taxon>
        <taxon>Actinomycetota</taxon>
        <taxon>Actinomycetes</taxon>
        <taxon>Micrococcales</taxon>
        <taxon>Cellulomonadaceae</taxon>
        <taxon>Cellulomonas</taxon>
    </lineage>
</organism>